<evidence type="ECO:0000313" key="6">
    <source>
        <dbReference type="Proteomes" id="UP000433050"/>
    </source>
</evidence>
<dbReference type="SUPFAM" id="SSF46689">
    <property type="entry name" value="Homeodomain-like"/>
    <property type="match status" value="1"/>
</dbReference>
<gene>
    <name evidence="5" type="ORF">STARVERO_00231</name>
</gene>
<dbReference type="GO" id="GO:0005829">
    <property type="term" value="C:cytosol"/>
    <property type="evidence" value="ECO:0007669"/>
    <property type="project" value="TreeGrafter"/>
</dbReference>
<dbReference type="Gene3D" id="1.10.10.60">
    <property type="entry name" value="Homeodomain-like"/>
    <property type="match status" value="1"/>
</dbReference>
<keyword evidence="3" id="KW-0804">Transcription</keyword>
<dbReference type="InterPro" id="IPR032687">
    <property type="entry name" value="AraC-type_N"/>
</dbReference>
<dbReference type="Proteomes" id="UP000433050">
    <property type="component" value="Unassembled WGS sequence"/>
</dbReference>
<protein>
    <recommendedName>
        <fullName evidence="4">HTH araC/xylS-type domain-containing protein</fullName>
    </recommendedName>
</protein>
<evidence type="ECO:0000256" key="1">
    <source>
        <dbReference type="ARBA" id="ARBA00023015"/>
    </source>
</evidence>
<keyword evidence="6" id="KW-1185">Reference proteome</keyword>
<accession>A0A5S9NAJ3</accession>
<evidence type="ECO:0000256" key="3">
    <source>
        <dbReference type="ARBA" id="ARBA00023163"/>
    </source>
</evidence>
<keyword evidence="2" id="KW-0238">DNA-binding</keyword>
<dbReference type="EMBL" id="CACSAS010000001">
    <property type="protein sequence ID" value="CAA0086510.1"/>
    <property type="molecule type" value="Genomic_DNA"/>
</dbReference>
<dbReference type="SMART" id="SM00342">
    <property type="entry name" value="HTH_ARAC"/>
    <property type="match status" value="1"/>
</dbReference>
<dbReference type="InterPro" id="IPR018060">
    <property type="entry name" value="HTH_AraC"/>
</dbReference>
<dbReference type="PANTHER" id="PTHR47894:SF4">
    <property type="entry name" value="HTH-TYPE TRANSCRIPTIONAL REGULATOR GADX"/>
    <property type="match status" value="1"/>
</dbReference>
<reference evidence="5 6" key="1">
    <citation type="submission" date="2019-12" db="EMBL/GenBank/DDBJ databases">
        <authorList>
            <person name="Reyes-Prieto M."/>
        </authorList>
    </citation>
    <scope>NUCLEOTIDE SEQUENCE [LARGE SCALE GENOMIC DNA]</scope>
    <source>
        <strain evidence="5">HF14-78462</strain>
    </source>
</reference>
<dbReference type="PANTHER" id="PTHR47894">
    <property type="entry name" value="HTH-TYPE TRANSCRIPTIONAL REGULATOR GADX"/>
    <property type="match status" value="1"/>
</dbReference>
<name>A0A5S9NAJ3_9HYPH</name>
<feature type="domain" description="HTH araC/xylS-type" evidence="4">
    <location>
        <begin position="233"/>
        <end position="331"/>
    </location>
</feature>
<sequence>MTNVPSQRVGPVAALPALLGELGVSLDEAFAGSGIAPHELLPEARFAYPVLVGLIERGARLARCPHLGLLLGARSDHRALGPVGEMMASAPTLGDAFRDYVGLQIGYSRGAVVYLQRLGDDYLIGYGLYDAGTGVGRQIHDLVVAIGCNMVRALTAGRAQPLRVLECVGPPDNLSAYRSVLKTSVVFDQEQTGVVISGHDMAMPLPGADPARHVQLRAALQEMLRGDLADIVGQVRHAIRPRLMLDEADRHAVARELGLEPRTLARRLARAGTSFEAIKDEVRFTVARELLALTRLPIGRVAEALSYSANSSFDHAFQRWAGVAPSQWRAQQAAGVATGEG</sequence>
<dbReference type="Pfam" id="PF12833">
    <property type="entry name" value="HTH_18"/>
    <property type="match status" value="1"/>
</dbReference>
<dbReference type="Pfam" id="PF12625">
    <property type="entry name" value="Arabinose_bd"/>
    <property type="match status" value="1"/>
</dbReference>
<dbReference type="PROSITE" id="PS01124">
    <property type="entry name" value="HTH_ARAC_FAMILY_2"/>
    <property type="match status" value="1"/>
</dbReference>
<evidence type="ECO:0000256" key="2">
    <source>
        <dbReference type="ARBA" id="ARBA00023125"/>
    </source>
</evidence>
<dbReference type="InterPro" id="IPR009057">
    <property type="entry name" value="Homeodomain-like_sf"/>
</dbReference>
<dbReference type="AlphaFoldDB" id="A0A5S9NAJ3"/>
<dbReference type="GO" id="GO:0000976">
    <property type="term" value="F:transcription cis-regulatory region binding"/>
    <property type="evidence" value="ECO:0007669"/>
    <property type="project" value="TreeGrafter"/>
</dbReference>
<keyword evidence="1" id="KW-0805">Transcription regulation</keyword>
<proteinExistence type="predicted"/>
<dbReference type="GO" id="GO:0003700">
    <property type="term" value="F:DNA-binding transcription factor activity"/>
    <property type="evidence" value="ECO:0007669"/>
    <property type="project" value="InterPro"/>
</dbReference>
<evidence type="ECO:0000259" key="4">
    <source>
        <dbReference type="PROSITE" id="PS01124"/>
    </source>
</evidence>
<evidence type="ECO:0000313" key="5">
    <source>
        <dbReference type="EMBL" id="CAA0086510.1"/>
    </source>
</evidence>
<organism evidence="5 6">
    <name type="scientific">Starkeya nomas</name>
    <dbReference type="NCBI Taxonomy" id="2666134"/>
    <lineage>
        <taxon>Bacteria</taxon>
        <taxon>Pseudomonadati</taxon>
        <taxon>Pseudomonadota</taxon>
        <taxon>Alphaproteobacteria</taxon>
        <taxon>Hyphomicrobiales</taxon>
        <taxon>Xanthobacteraceae</taxon>
        <taxon>Starkeya</taxon>
    </lineage>
</organism>